<comment type="caution">
    <text evidence="2">The sequence shown here is derived from an EMBL/GenBank/DDBJ whole genome shotgun (WGS) entry which is preliminary data.</text>
</comment>
<sequence>MEMAGPSDADGGDLSIREQDYLIGPTEQISRSEPSCIIVWTRLPGMGFSRRCV</sequence>
<dbReference type="RefSeq" id="WP_380910303.1">
    <property type="nucleotide sequence ID" value="NZ_JBHTLS010000113.1"/>
</dbReference>
<protein>
    <submittedName>
        <fullName evidence="2">Uncharacterized protein</fullName>
    </submittedName>
</protein>
<accession>A0ABW3NWQ8</accession>
<dbReference type="Proteomes" id="UP001597203">
    <property type="component" value="Unassembled WGS sequence"/>
</dbReference>
<evidence type="ECO:0000313" key="3">
    <source>
        <dbReference type="Proteomes" id="UP001597203"/>
    </source>
</evidence>
<keyword evidence="3" id="KW-1185">Reference proteome</keyword>
<feature type="region of interest" description="Disordered" evidence="1">
    <location>
        <begin position="1"/>
        <end position="27"/>
    </location>
</feature>
<evidence type="ECO:0000313" key="2">
    <source>
        <dbReference type="EMBL" id="MFD1104821.1"/>
    </source>
</evidence>
<proteinExistence type="predicted"/>
<reference evidence="3" key="1">
    <citation type="journal article" date="2019" name="Int. J. Syst. Evol. Microbiol.">
        <title>The Global Catalogue of Microorganisms (GCM) 10K type strain sequencing project: providing services to taxonomists for standard genome sequencing and annotation.</title>
        <authorList>
            <consortium name="The Broad Institute Genomics Platform"/>
            <consortium name="The Broad Institute Genome Sequencing Center for Infectious Disease"/>
            <person name="Wu L."/>
            <person name="Ma J."/>
        </authorList>
    </citation>
    <scope>NUCLEOTIDE SEQUENCE [LARGE SCALE GENOMIC DNA]</scope>
    <source>
        <strain evidence="3">CCUG 54329</strain>
    </source>
</reference>
<evidence type="ECO:0000256" key="1">
    <source>
        <dbReference type="SAM" id="MobiDB-lite"/>
    </source>
</evidence>
<name>A0ABW3NWQ8_9SPHN</name>
<gene>
    <name evidence="2" type="ORF">ACFQ24_08020</name>
</gene>
<organism evidence="2 3">
    <name type="scientific">Sphingobium olei</name>
    <dbReference type="NCBI Taxonomy" id="420955"/>
    <lineage>
        <taxon>Bacteria</taxon>
        <taxon>Pseudomonadati</taxon>
        <taxon>Pseudomonadota</taxon>
        <taxon>Alphaproteobacteria</taxon>
        <taxon>Sphingomonadales</taxon>
        <taxon>Sphingomonadaceae</taxon>
        <taxon>Sphingobium</taxon>
    </lineage>
</organism>
<dbReference type="EMBL" id="JBHTLS010000113">
    <property type="protein sequence ID" value="MFD1104821.1"/>
    <property type="molecule type" value="Genomic_DNA"/>
</dbReference>